<reference evidence="6 7" key="1">
    <citation type="journal article" date="2021" name="MBio">
        <title>Poor Competitiveness of Bradyrhizobium in Pigeon Pea Root Colonization in Indian Soils.</title>
        <authorList>
            <person name="Chalasani D."/>
            <person name="Basu A."/>
            <person name="Pullabhotla S.V.S.R.N."/>
            <person name="Jorrin B."/>
            <person name="Neal A.L."/>
            <person name="Poole P.S."/>
            <person name="Podile A.R."/>
            <person name="Tkacz A."/>
        </authorList>
    </citation>
    <scope>NUCLEOTIDE SEQUENCE [LARGE SCALE GENOMIC DNA]</scope>
    <source>
        <strain evidence="6 7">HU56</strain>
    </source>
</reference>
<dbReference type="PANTHER" id="PTHR33337">
    <property type="entry name" value="GFA DOMAIN-CONTAINING PROTEIN"/>
    <property type="match status" value="1"/>
</dbReference>
<evidence type="ECO:0000256" key="1">
    <source>
        <dbReference type="ARBA" id="ARBA00005495"/>
    </source>
</evidence>
<gene>
    <name evidence="6" type="ORF">JNB85_27815</name>
</gene>
<evidence type="ECO:0000313" key="7">
    <source>
        <dbReference type="Proteomes" id="UP000717752"/>
    </source>
</evidence>
<dbReference type="EMBL" id="JAEUAK010000015">
    <property type="protein sequence ID" value="MBW9056223.1"/>
    <property type="molecule type" value="Genomic_DNA"/>
</dbReference>
<keyword evidence="4" id="KW-0456">Lyase</keyword>
<keyword evidence="7" id="KW-1185">Reference proteome</keyword>
<accession>A0ABS7H1R6</accession>
<comment type="similarity">
    <text evidence="1">Belongs to the Gfa family.</text>
</comment>
<dbReference type="Proteomes" id="UP000717752">
    <property type="component" value="Unassembled WGS sequence"/>
</dbReference>
<dbReference type="Pfam" id="PF04828">
    <property type="entry name" value="GFA"/>
    <property type="match status" value="1"/>
</dbReference>
<dbReference type="RefSeq" id="WP_220337631.1">
    <property type="nucleotide sequence ID" value="NZ_JAEUAK010000015.1"/>
</dbReference>
<organism evidence="6 7">
    <name type="scientific">Rhizobium mesosinicum</name>
    <dbReference type="NCBI Taxonomy" id="335017"/>
    <lineage>
        <taxon>Bacteria</taxon>
        <taxon>Pseudomonadati</taxon>
        <taxon>Pseudomonadota</taxon>
        <taxon>Alphaproteobacteria</taxon>
        <taxon>Hyphomicrobiales</taxon>
        <taxon>Rhizobiaceae</taxon>
        <taxon>Rhizobium/Agrobacterium group</taxon>
        <taxon>Rhizobium</taxon>
    </lineage>
</organism>
<proteinExistence type="inferred from homology"/>
<evidence type="ECO:0000256" key="4">
    <source>
        <dbReference type="ARBA" id="ARBA00023239"/>
    </source>
</evidence>
<sequence length="129" mass="14754">MVTESMRTGGCACGAVRYEVEGEPYQSGLCHCTKCRKLTGSIFSATANWRRSKFKMDGEISTYDKRSFCPICGSRLFFMFDDGVEVFLGTLDEAPNEIRPMVEVWTVRREPWMPPIPKVRLYDENEHAP</sequence>
<protein>
    <submittedName>
        <fullName evidence="6">GFA family protein</fullName>
    </submittedName>
</protein>
<dbReference type="SUPFAM" id="SSF51316">
    <property type="entry name" value="Mss4-like"/>
    <property type="match status" value="1"/>
</dbReference>
<dbReference type="InterPro" id="IPR011057">
    <property type="entry name" value="Mss4-like_sf"/>
</dbReference>
<evidence type="ECO:0000313" key="6">
    <source>
        <dbReference type="EMBL" id="MBW9056223.1"/>
    </source>
</evidence>
<evidence type="ECO:0000256" key="3">
    <source>
        <dbReference type="ARBA" id="ARBA00022833"/>
    </source>
</evidence>
<keyword evidence="2" id="KW-0479">Metal-binding</keyword>
<evidence type="ECO:0000256" key="2">
    <source>
        <dbReference type="ARBA" id="ARBA00022723"/>
    </source>
</evidence>
<comment type="caution">
    <text evidence="6">The sequence shown here is derived from an EMBL/GenBank/DDBJ whole genome shotgun (WGS) entry which is preliminary data.</text>
</comment>
<dbReference type="Gene3D" id="3.90.1590.10">
    <property type="entry name" value="glutathione-dependent formaldehyde- activating enzyme (gfa)"/>
    <property type="match status" value="1"/>
</dbReference>
<evidence type="ECO:0000259" key="5">
    <source>
        <dbReference type="PROSITE" id="PS51891"/>
    </source>
</evidence>
<name>A0ABS7H1R6_9HYPH</name>
<keyword evidence="3" id="KW-0862">Zinc</keyword>
<feature type="domain" description="CENP-V/GFA" evidence="5">
    <location>
        <begin position="7"/>
        <end position="113"/>
    </location>
</feature>
<dbReference type="PANTHER" id="PTHR33337:SF40">
    <property type="entry name" value="CENP-V_GFA DOMAIN-CONTAINING PROTEIN-RELATED"/>
    <property type="match status" value="1"/>
</dbReference>
<dbReference type="PROSITE" id="PS51891">
    <property type="entry name" value="CENP_V_GFA"/>
    <property type="match status" value="1"/>
</dbReference>
<dbReference type="InterPro" id="IPR006913">
    <property type="entry name" value="CENP-V/GFA"/>
</dbReference>